<protein>
    <submittedName>
        <fullName evidence="1">Uncharacterized protein</fullName>
    </submittedName>
</protein>
<name>A0A167E491_9GAMM</name>
<dbReference type="RefSeq" id="WP_063362101.1">
    <property type="nucleotide sequence ID" value="NZ_AUXZ01000077.1"/>
</dbReference>
<organism evidence="1 2">
    <name type="scientific">Pseudoalteromonas luteoviolacea H33</name>
    <dbReference type="NCBI Taxonomy" id="1365251"/>
    <lineage>
        <taxon>Bacteria</taxon>
        <taxon>Pseudomonadati</taxon>
        <taxon>Pseudomonadota</taxon>
        <taxon>Gammaproteobacteria</taxon>
        <taxon>Alteromonadales</taxon>
        <taxon>Pseudoalteromonadaceae</taxon>
        <taxon>Pseudoalteromonas</taxon>
    </lineage>
</organism>
<dbReference type="AlphaFoldDB" id="A0A167E491"/>
<evidence type="ECO:0000313" key="1">
    <source>
        <dbReference type="EMBL" id="KZN50023.1"/>
    </source>
</evidence>
<comment type="caution">
    <text evidence="1">The sequence shown here is derived from an EMBL/GenBank/DDBJ whole genome shotgun (WGS) entry which is preliminary data.</text>
</comment>
<dbReference type="PATRIC" id="fig|1365251.3.peg.2669"/>
<accession>A0A167E491</accession>
<evidence type="ECO:0000313" key="2">
    <source>
        <dbReference type="Proteomes" id="UP000076503"/>
    </source>
</evidence>
<dbReference type="EMBL" id="AUXZ01000077">
    <property type="protein sequence ID" value="KZN50023.1"/>
    <property type="molecule type" value="Genomic_DNA"/>
</dbReference>
<reference evidence="1 2" key="1">
    <citation type="submission" date="2013-07" db="EMBL/GenBank/DDBJ databases">
        <title>Comparative Genomic and Metabolomic Analysis of Twelve Strains of Pseudoalteromonas luteoviolacea.</title>
        <authorList>
            <person name="Vynne N.G."/>
            <person name="Mansson M."/>
            <person name="Gram L."/>
        </authorList>
    </citation>
    <scope>NUCLEOTIDE SEQUENCE [LARGE SCALE GENOMIC DNA]</scope>
    <source>
        <strain evidence="1 2">H33</strain>
    </source>
</reference>
<sequence>MNNKIKLLLIIGFFTNNLAFSSSYDINGYQSHLHNTSVDIEDEYHPLLHAIEVYKMPDNDRKEALLLIQERQQEGLKWVGASPSKIAPLWNAEGYIIQYEVQVLSALGGSQGEIYINASSAFHSLYKESEAQAYLYFHYKLVLLT</sequence>
<dbReference type="Proteomes" id="UP000076503">
    <property type="component" value="Unassembled WGS sequence"/>
</dbReference>
<proteinExistence type="predicted"/>
<gene>
    <name evidence="1" type="ORF">N476_16890</name>
</gene>